<accession>A0A212J452</accession>
<protein>
    <submittedName>
        <fullName evidence="2">Uncharacterized protein</fullName>
    </submittedName>
</protein>
<reference evidence="2" key="1">
    <citation type="submission" date="2016-04" db="EMBL/GenBank/DDBJ databases">
        <authorList>
            <person name="Evans L.H."/>
            <person name="Alamgir A."/>
            <person name="Owens N."/>
            <person name="Weber N.D."/>
            <person name="Virtaneva K."/>
            <person name="Barbian K."/>
            <person name="Babar A."/>
            <person name="Rosenke K."/>
        </authorList>
    </citation>
    <scope>NUCLEOTIDE SEQUENCE</scope>
    <source>
        <strain evidence="2">86-1</strain>
    </source>
</reference>
<dbReference type="AlphaFoldDB" id="A0A212J452"/>
<feature type="transmembrane region" description="Helical" evidence="1">
    <location>
        <begin position="156"/>
        <end position="175"/>
    </location>
</feature>
<proteinExistence type="predicted"/>
<sequence>MEDKTDSKSIETKKRIAKEIILNFKLLGICCLLSILFYIGYYSANNPENLSRQENSEKLTDIEVIANTQDIKDTTELNTSSLKGINHPEPDFGLSTNAADYVARQKAFRQASAPMQDVGFAGVGDSKYDEQITSLTELNNLHETRMEFFKEDVKNKTINCFFICISILILGRYILIGISSASNWLEKYSK</sequence>
<feature type="transmembrane region" description="Helical" evidence="1">
    <location>
        <begin position="20"/>
        <end position="41"/>
    </location>
</feature>
<dbReference type="EMBL" id="FLUM01000001">
    <property type="protein sequence ID" value="SBV94228.1"/>
    <property type="molecule type" value="Genomic_DNA"/>
</dbReference>
<organism evidence="2">
    <name type="scientific">uncultured Dysgonomonas sp</name>
    <dbReference type="NCBI Taxonomy" id="206096"/>
    <lineage>
        <taxon>Bacteria</taxon>
        <taxon>Pseudomonadati</taxon>
        <taxon>Bacteroidota</taxon>
        <taxon>Bacteroidia</taxon>
        <taxon>Bacteroidales</taxon>
        <taxon>Dysgonomonadaceae</taxon>
        <taxon>Dysgonomonas</taxon>
        <taxon>environmental samples</taxon>
    </lineage>
</organism>
<keyword evidence="1" id="KW-0472">Membrane</keyword>
<evidence type="ECO:0000313" key="2">
    <source>
        <dbReference type="EMBL" id="SBV94228.1"/>
    </source>
</evidence>
<name>A0A212J452_9BACT</name>
<keyword evidence="1" id="KW-1133">Transmembrane helix</keyword>
<dbReference type="RefSeq" id="WP_296938935.1">
    <property type="nucleotide sequence ID" value="NZ_LT599032.1"/>
</dbReference>
<evidence type="ECO:0000256" key="1">
    <source>
        <dbReference type="SAM" id="Phobius"/>
    </source>
</evidence>
<keyword evidence="1" id="KW-0812">Transmembrane</keyword>
<gene>
    <name evidence="2" type="ORF">KL86DYS1_11078</name>
</gene>